<dbReference type="Pfam" id="PF01969">
    <property type="entry name" value="Ni_insertion"/>
    <property type="match status" value="1"/>
</dbReference>
<dbReference type="STRING" id="1165094.RINTHH_7430"/>
<evidence type="ECO:0000313" key="2">
    <source>
        <dbReference type="EMBL" id="CCH66898.1"/>
    </source>
</evidence>
<dbReference type="Proteomes" id="UP000053051">
    <property type="component" value="Unassembled WGS sequence"/>
</dbReference>
<protein>
    <submittedName>
        <fullName evidence="2">Uncharacterized protein</fullName>
    </submittedName>
</protein>
<dbReference type="AlphaFoldDB" id="M1WZK9"/>
<proteinExistence type="predicted"/>
<accession>M1WZK9</accession>
<evidence type="ECO:0000313" key="3">
    <source>
        <dbReference type="Proteomes" id="UP000053051"/>
    </source>
</evidence>
<reference evidence="2 3" key="1">
    <citation type="submission" date="2012-05" db="EMBL/GenBank/DDBJ databases">
        <authorList>
            <person name="Hilton J."/>
        </authorList>
    </citation>
    <scope>NUCLEOTIDE SEQUENCE [LARGE SCALE GENOMIC DNA]</scope>
    <source>
        <strain evidence="2 3">HH01</strain>
    </source>
</reference>
<sequence length="167" mass="17910">MIKAAYLQCPTGISGDMCLGAIISSGVPITYLINKLNNLGIAAEYNLWAELVMRKGQQATQAHVEIAHNHRGPHSSRHLPEIKQMILQADLPPRAKDWSLKVFQNLAIAEGAVHGISPEKVYFHEIGAVDAIVDIVGTCVGLDFLGISSNLQGLPMLYCSPLPTGGG</sequence>
<dbReference type="PANTHER" id="PTHR36566:SF1">
    <property type="entry name" value="PYRIDINIUM-3,5-BISTHIOCARBOXYLIC ACID MONONUCLEOTIDE NICKEL INSERTION PROTEIN"/>
    <property type="match status" value="1"/>
</dbReference>
<organism evidence="2 3">
    <name type="scientific">Richelia intracellularis HH01</name>
    <dbReference type="NCBI Taxonomy" id="1165094"/>
    <lineage>
        <taxon>Bacteria</taxon>
        <taxon>Bacillati</taxon>
        <taxon>Cyanobacteriota</taxon>
        <taxon>Cyanophyceae</taxon>
        <taxon>Nostocales</taxon>
        <taxon>Nostocaceae</taxon>
        <taxon>Richelia</taxon>
    </lineage>
</organism>
<dbReference type="OrthoDB" id="9765625at2"/>
<gene>
    <name evidence="2" type="ORF">RINTHH_7430</name>
</gene>
<dbReference type="EMBL" id="CAIY01000029">
    <property type="protein sequence ID" value="CCH66898.1"/>
    <property type="molecule type" value="Genomic_DNA"/>
</dbReference>
<keyword evidence="3" id="KW-1185">Reference proteome</keyword>
<reference evidence="3" key="2">
    <citation type="submission" date="2016-01" db="EMBL/GenBank/DDBJ databases">
        <title>Diatom-associated endosymboitic cyanobacterium lacks core nitrogen metabolism enzymes.</title>
        <authorList>
            <person name="Hilton J.A."/>
            <person name="Foster R.A."/>
            <person name="Tripp H.J."/>
            <person name="Carter B.J."/>
            <person name="Zehr J.P."/>
            <person name="Villareal T.A."/>
        </authorList>
    </citation>
    <scope>NUCLEOTIDE SEQUENCE [LARGE SCALE GENOMIC DNA]</scope>
    <source>
        <strain evidence="3">HH01</strain>
    </source>
</reference>
<dbReference type="InterPro" id="IPR002822">
    <property type="entry name" value="Ni_insertion"/>
</dbReference>
<name>M1WZK9_9NOST</name>
<comment type="caution">
    <text evidence="2">The sequence shown here is derived from an EMBL/GenBank/DDBJ whole genome shotgun (WGS) entry which is preliminary data.</text>
</comment>
<keyword evidence="1" id="KW-0533">Nickel</keyword>
<dbReference type="PANTHER" id="PTHR36566">
    <property type="entry name" value="NICKEL INSERTION PROTEIN-RELATED"/>
    <property type="match status" value="1"/>
</dbReference>
<evidence type="ECO:0000256" key="1">
    <source>
        <dbReference type="ARBA" id="ARBA00022596"/>
    </source>
</evidence>